<dbReference type="OrthoDB" id="6229990at2"/>
<comment type="caution">
    <text evidence="5">The sequence shown here is derived from an EMBL/GenBank/DDBJ whole genome shotgun (WGS) entry which is preliminary data.</text>
</comment>
<keyword evidence="2" id="KW-0732">Signal</keyword>
<evidence type="ECO:0000256" key="2">
    <source>
        <dbReference type="SAM" id="SignalP"/>
    </source>
</evidence>
<protein>
    <submittedName>
        <fullName evidence="5">PDZ domain-containing protein</fullName>
    </submittedName>
</protein>
<evidence type="ECO:0000313" key="5">
    <source>
        <dbReference type="EMBL" id="TWX68394.1"/>
    </source>
</evidence>
<dbReference type="AlphaFoldDB" id="A0A5C6QHF0"/>
<dbReference type="RefSeq" id="WP_146799778.1">
    <property type="nucleotide sequence ID" value="NZ_VOLP01000015.1"/>
</dbReference>
<dbReference type="SUPFAM" id="SSF50156">
    <property type="entry name" value="PDZ domain-like"/>
    <property type="match status" value="2"/>
</dbReference>
<gene>
    <name evidence="4" type="ORF">ESZ26_12230</name>
    <name evidence="5" type="ORF">ESZ27_07225</name>
</gene>
<dbReference type="InterPro" id="IPR036034">
    <property type="entry name" value="PDZ_sf"/>
</dbReference>
<dbReference type="InterPro" id="IPR001478">
    <property type="entry name" value="PDZ"/>
</dbReference>
<organism evidence="5 7">
    <name type="scientific">Colwellia hornerae</name>
    <dbReference type="NCBI Taxonomy" id="89402"/>
    <lineage>
        <taxon>Bacteria</taxon>
        <taxon>Pseudomonadati</taxon>
        <taxon>Pseudomonadota</taxon>
        <taxon>Gammaproteobacteria</taxon>
        <taxon>Alteromonadales</taxon>
        <taxon>Colwelliaceae</taxon>
        <taxon>Colwellia</taxon>
    </lineage>
</organism>
<feature type="domain" description="PDZ" evidence="3">
    <location>
        <begin position="548"/>
        <end position="634"/>
    </location>
</feature>
<reference evidence="5 7" key="1">
    <citation type="submission" date="2019-07" db="EMBL/GenBank/DDBJ databases">
        <title>Genomes of sea-ice associated Colwellia species.</title>
        <authorList>
            <person name="Bowman J.P."/>
        </authorList>
    </citation>
    <scope>NUCLEOTIDE SEQUENCE [LARGE SCALE GENOMIC DNA]</scope>
    <source>
        <strain evidence="4 6">ACAM 607</strain>
        <strain evidence="5 7">IC036</strain>
    </source>
</reference>
<feature type="compositionally biased region" description="Low complexity" evidence="1">
    <location>
        <begin position="428"/>
        <end position="441"/>
    </location>
</feature>
<evidence type="ECO:0000313" key="4">
    <source>
        <dbReference type="EMBL" id="TWX58261.1"/>
    </source>
</evidence>
<evidence type="ECO:0000259" key="3">
    <source>
        <dbReference type="PROSITE" id="PS50106"/>
    </source>
</evidence>
<feature type="chain" id="PRO_5023060333" evidence="2">
    <location>
        <begin position="29"/>
        <end position="675"/>
    </location>
</feature>
<dbReference type="SMART" id="SM00228">
    <property type="entry name" value="PDZ"/>
    <property type="match status" value="2"/>
</dbReference>
<dbReference type="EMBL" id="VOLQ01000010">
    <property type="protein sequence ID" value="TWX68394.1"/>
    <property type="molecule type" value="Genomic_DNA"/>
</dbReference>
<evidence type="ECO:0000313" key="7">
    <source>
        <dbReference type="Proteomes" id="UP000321917"/>
    </source>
</evidence>
<evidence type="ECO:0000256" key="1">
    <source>
        <dbReference type="SAM" id="MobiDB-lite"/>
    </source>
</evidence>
<dbReference type="Gene3D" id="2.30.42.10">
    <property type="match status" value="2"/>
</dbReference>
<dbReference type="PROSITE" id="PS50106">
    <property type="entry name" value="PDZ"/>
    <property type="match status" value="1"/>
</dbReference>
<dbReference type="Proteomes" id="UP000321525">
    <property type="component" value="Unassembled WGS sequence"/>
</dbReference>
<dbReference type="EMBL" id="VOLR01000016">
    <property type="protein sequence ID" value="TWX58261.1"/>
    <property type="molecule type" value="Genomic_DNA"/>
</dbReference>
<accession>A0A5C6QHF0</accession>
<feature type="signal peptide" evidence="2">
    <location>
        <begin position="1"/>
        <end position="28"/>
    </location>
</feature>
<sequence length="675" mass="74814">MSLVFKTLFTNKYSGVLLVLLLSKPLLAATPHTNECATLALTANNQQNQAITYQLLSHNNSAIDNNAYLDNSYQAVFIAPGQHSLKVRIWRAADYLNYQKDQDVNKQQALIKKAIEHQLLITVVADTHYQLLPINEQDATVFVLEKNLQKCQLDNSSMLVAKHQPLTTQMINSVSLPGDLTLRLYDLMGKLALENSSSIKGSVATSNIVPLRLMGGFGLIFDQGNDSNNNTMKVLTVHPFSVAHTLKLASGDVIVKVNNKSELTVKASPNQKFQHYVNRLAIGEVIEITVRRDNEELLLKGNYQPKILPESHYQINGIASVDSFDDKRCASLNRYFTGIKGYKIISHNGQSLSELYGNSAPARLSLSPGVHRFQAVFSPRPSSAINSRYSRTNDIAPRISGGSRVGEAGIKGLMLARTGSINGWFNDSTESSSSRNNRTTTGDFVLEPSTGRPLLNVTLNIEQAKQYKLMVVQQFTEPNRSFYQITSTGKSTDLDCDEVVLPAILPPLLTAQSLINHRSLTRTLQFELDQLLLAVTSYYQGRGINEGIVDIYREKKLDNKYGLIGKMTDYQAGYALLVKQVSSNSMASRAGLLVGDKILALNNSTFIDDKPREFLAGIAKLKADEVYTLLILRENKQRELVAAYQEKDFPAFYLSVDMSSVGQAQQALDRIHSSN</sequence>
<dbReference type="Proteomes" id="UP000321917">
    <property type="component" value="Unassembled WGS sequence"/>
</dbReference>
<feature type="region of interest" description="Disordered" evidence="1">
    <location>
        <begin position="426"/>
        <end position="446"/>
    </location>
</feature>
<proteinExistence type="predicted"/>
<keyword evidence="6" id="KW-1185">Reference proteome</keyword>
<evidence type="ECO:0000313" key="6">
    <source>
        <dbReference type="Proteomes" id="UP000321525"/>
    </source>
</evidence>
<name>A0A5C6QHF0_9GAMM</name>